<keyword evidence="2" id="KW-0863">Zinc-finger</keyword>
<evidence type="ECO:0000256" key="1">
    <source>
        <dbReference type="ARBA" id="ARBA00022723"/>
    </source>
</evidence>
<dbReference type="PROSITE" id="PS01359">
    <property type="entry name" value="ZF_PHD_1"/>
    <property type="match status" value="1"/>
</dbReference>
<accession>A0ABQ9KQA7</accession>
<protein>
    <recommendedName>
        <fullName evidence="8">PHD-type domain-containing protein</fullName>
    </recommendedName>
</protein>
<dbReference type="PANTHER" id="PTHR33304:SF18">
    <property type="entry name" value="CHROMATIN REGULATOR PHD FAMILY-RELATED"/>
    <property type="match status" value="1"/>
</dbReference>
<name>A0ABQ9KQA7_HEVBR</name>
<evidence type="ECO:0000256" key="5">
    <source>
        <dbReference type="ARBA" id="ARBA00023163"/>
    </source>
</evidence>
<keyword evidence="5" id="KW-0804">Transcription</keyword>
<dbReference type="InterPro" id="IPR049914">
    <property type="entry name" value="PHD1-3/5-6"/>
</dbReference>
<evidence type="ECO:0000313" key="6">
    <source>
        <dbReference type="EMBL" id="KAJ9146157.1"/>
    </source>
</evidence>
<comment type="caution">
    <text evidence="6">The sequence shown here is derived from an EMBL/GenBank/DDBJ whole genome shotgun (WGS) entry which is preliminary data.</text>
</comment>
<dbReference type="InterPro" id="IPR013083">
    <property type="entry name" value="Znf_RING/FYVE/PHD"/>
</dbReference>
<dbReference type="InterPro" id="IPR011011">
    <property type="entry name" value="Znf_FYVE_PHD"/>
</dbReference>
<keyword evidence="1" id="KW-0479">Metal-binding</keyword>
<keyword evidence="3" id="KW-0862">Zinc</keyword>
<gene>
    <name evidence="6" type="ORF">P3X46_028461</name>
</gene>
<dbReference type="PANTHER" id="PTHR33304">
    <property type="match status" value="1"/>
</dbReference>
<reference evidence="6" key="1">
    <citation type="journal article" date="2023" name="Plant Biotechnol. J.">
        <title>Chromosome-level wild Hevea brasiliensis genome provides new tools for genomic-assisted breeding and valuable loci to elevate rubber yield.</title>
        <authorList>
            <person name="Cheng H."/>
            <person name="Song X."/>
            <person name="Hu Y."/>
            <person name="Wu T."/>
            <person name="Yang Q."/>
            <person name="An Z."/>
            <person name="Feng S."/>
            <person name="Deng Z."/>
            <person name="Wu W."/>
            <person name="Zeng X."/>
            <person name="Tu M."/>
            <person name="Wang X."/>
            <person name="Huang H."/>
        </authorList>
    </citation>
    <scope>NUCLEOTIDE SEQUENCE</scope>
    <source>
        <strain evidence="6">MT/VB/25A 57/8</strain>
    </source>
</reference>
<proteinExistence type="predicted"/>
<keyword evidence="4" id="KW-0805">Transcription regulation</keyword>
<dbReference type="Gene3D" id="3.30.40.10">
    <property type="entry name" value="Zinc/RING finger domain, C3HC4 (zinc finger)"/>
    <property type="match status" value="1"/>
</dbReference>
<dbReference type="InterPro" id="IPR019786">
    <property type="entry name" value="Zinc_finger_PHD-type_CS"/>
</dbReference>
<keyword evidence="7" id="KW-1185">Reference proteome</keyword>
<evidence type="ECO:0000256" key="3">
    <source>
        <dbReference type="ARBA" id="ARBA00022833"/>
    </source>
</evidence>
<evidence type="ECO:0000256" key="4">
    <source>
        <dbReference type="ARBA" id="ARBA00023015"/>
    </source>
</evidence>
<sequence>MSESHSATCMSSVTSTHALAFSPGSDQSVNDSHLCRFDSLHLGNKSQLPVASLAPGIKRMDFDVTICQNCGDRGFSKALIFCHECQAYAVHCYCLDALPQTFDESLVWLCEDCDPKITKLSCRRHSSR</sequence>
<dbReference type="SUPFAM" id="SSF57903">
    <property type="entry name" value="FYVE/PHD zinc finger"/>
    <property type="match status" value="1"/>
</dbReference>
<evidence type="ECO:0000256" key="2">
    <source>
        <dbReference type="ARBA" id="ARBA00022771"/>
    </source>
</evidence>
<evidence type="ECO:0000313" key="7">
    <source>
        <dbReference type="Proteomes" id="UP001174677"/>
    </source>
</evidence>
<dbReference type="EMBL" id="JARPOI010000016">
    <property type="protein sequence ID" value="KAJ9146157.1"/>
    <property type="molecule type" value="Genomic_DNA"/>
</dbReference>
<dbReference type="Proteomes" id="UP001174677">
    <property type="component" value="Chromosome 16"/>
</dbReference>
<organism evidence="6 7">
    <name type="scientific">Hevea brasiliensis</name>
    <name type="common">Para rubber tree</name>
    <name type="synonym">Siphonia brasiliensis</name>
    <dbReference type="NCBI Taxonomy" id="3981"/>
    <lineage>
        <taxon>Eukaryota</taxon>
        <taxon>Viridiplantae</taxon>
        <taxon>Streptophyta</taxon>
        <taxon>Embryophyta</taxon>
        <taxon>Tracheophyta</taxon>
        <taxon>Spermatophyta</taxon>
        <taxon>Magnoliopsida</taxon>
        <taxon>eudicotyledons</taxon>
        <taxon>Gunneridae</taxon>
        <taxon>Pentapetalae</taxon>
        <taxon>rosids</taxon>
        <taxon>fabids</taxon>
        <taxon>Malpighiales</taxon>
        <taxon>Euphorbiaceae</taxon>
        <taxon>Crotonoideae</taxon>
        <taxon>Micrandreae</taxon>
        <taxon>Hevea</taxon>
    </lineage>
</organism>
<evidence type="ECO:0008006" key="8">
    <source>
        <dbReference type="Google" id="ProtNLM"/>
    </source>
</evidence>